<evidence type="ECO:0000313" key="5">
    <source>
        <dbReference type="Proteomes" id="UP001154259"/>
    </source>
</evidence>
<organism evidence="3 4">
    <name type="scientific">Commensalibacter communis</name>
    <dbReference type="NCBI Taxonomy" id="2972786"/>
    <lineage>
        <taxon>Bacteria</taxon>
        <taxon>Pseudomonadati</taxon>
        <taxon>Pseudomonadota</taxon>
        <taxon>Alphaproteobacteria</taxon>
        <taxon>Acetobacterales</taxon>
        <taxon>Acetobacteraceae</taxon>
    </lineage>
</organism>
<name>A0A9W4TNB4_9PROT</name>
<evidence type="ECO:0000313" key="4">
    <source>
        <dbReference type="Proteomes" id="UP001154255"/>
    </source>
</evidence>
<feature type="transmembrane region" description="Helical" evidence="1">
    <location>
        <begin position="52"/>
        <end position="73"/>
    </location>
</feature>
<keyword evidence="5" id="KW-1185">Reference proteome</keyword>
<dbReference type="EMBL" id="CAMXCS010000001">
    <property type="protein sequence ID" value="CAI3928860.1"/>
    <property type="molecule type" value="Genomic_DNA"/>
</dbReference>
<feature type="transmembrane region" description="Helical" evidence="1">
    <location>
        <begin position="85"/>
        <end position="107"/>
    </location>
</feature>
<accession>A0A9W4TNB4</accession>
<sequence>MLLLIMVLVMVAIPVVIIFFVARKKFRNSDILLAFIFFIACLYLGFSRDFAIFILSLFIFIGLFLLAFAVTIYKYKQNKSIRNLLTSMVLIVLAPIAAVISTQFYLYKAFYQWILFHPVQFMDAKAQEGFLQEIDSWSFEDMYTPLMLASSQHYNLTVLDDLKLWKAENGIVCDIAQVYKIYPKLYLIQPFEMMPAYTNEDCYKKSDLNK</sequence>
<reference evidence="3" key="1">
    <citation type="submission" date="2022-10" db="EMBL/GenBank/DDBJ databases">
        <authorList>
            <person name="Botero Cardona J."/>
        </authorList>
    </citation>
    <scope>NUCLEOTIDE SEQUENCE</scope>
    <source>
        <strain evidence="3">LMG 31819</strain>
        <strain evidence="2">R-53529</strain>
    </source>
</reference>
<dbReference type="Proteomes" id="UP001154259">
    <property type="component" value="Unassembled WGS sequence"/>
</dbReference>
<dbReference type="AlphaFoldDB" id="A0A9W4TNB4"/>
<feature type="transmembrane region" description="Helical" evidence="1">
    <location>
        <begin position="6"/>
        <end position="22"/>
    </location>
</feature>
<keyword evidence="1" id="KW-1133">Transmembrane helix</keyword>
<comment type="caution">
    <text evidence="3">The sequence shown here is derived from an EMBL/GenBank/DDBJ whole genome shotgun (WGS) entry which is preliminary data.</text>
</comment>
<proteinExistence type="predicted"/>
<evidence type="ECO:0000313" key="3">
    <source>
        <dbReference type="EMBL" id="CAI3932022.1"/>
    </source>
</evidence>
<dbReference type="Proteomes" id="UP001154255">
    <property type="component" value="Unassembled WGS sequence"/>
</dbReference>
<keyword evidence="1" id="KW-0812">Transmembrane</keyword>
<gene>
    <name evidence="2" type="ORF">R53529_LOCUS400</name>
    <name evidence="3" type="ORF">R53530_LOCUS701</name>
</gene>
<feature type="transmembrane region" description="Helical" evidence="1">
    <location>
        <begin position="29"/>
        <end position="46"/>
    </location>
</feature>
<keyword evidence="1" id="KW-0472">Membrane</keyword>
<evidence type="ECO:0000256" key="1">
    <source>
        <dbReference type="SAM" id="Phobius"/>
    </source>
</evidence>
<protein>
    <submittedName>
        <fullName evidence="3">Uncharacterized protein</fullName>
    </submittedName>
</protein>
<evidence type="ECO:0000313" key="2">
    <source>
        <dbReference type="EMBL" id="CAI3928860.1"/>
    </source>
</evidence>
<dbReference type="EMBL" id="CAMXCM010000001">
    <property type="protein sequence ID" value="CAI3932022.1"/>
    <property type="molecule type" value="Genomic_DNA"/>
</dbReference>